<keyword evidence="3" id="KW-1185">Reference proteome</keyword>
<gene>
    <name evidence="2" type="ORF">E9677_18455</name>
</gene>
<dbReference type="PROSITE" id="PS50943">
    <property type="entry name" value="HTH_CROC1"/>
    <property type="match status" value="1"/>
</dbReference>
<feature type="domain" description="HTH cro/C1-type" evidence="1">
    <location>
        <begin position="16"/>
        <end position="70"/>
    </location>
</feature>
<dbReference type="SUPFAM" id="SSF47413">
    <property type="entry name" value="lambda repressor-like DNA-binding domains"/>
    <property type="match status" value="1"/>
</dbReference>
<name>A0ABY2QRR2_9HYPH</name>
<dbReference type="InterPro" id="IPR001387">
    <property type="entry name" value="Cro/C1-type_HTH"/>
</dbReference>
<evidence type="ECO:0000313" key="3">
    <source>
        <dbReference type="Proteomes" id="UP000309667"/>
    </source>
</evidence>
<accession>A0ABY2QRR2</accession>
<dbReference type="CDD" id="cd00093">
    <property type="entry name" value="HTH_XRE"/>
    <property type="match status" value="1"/>
</dbReference>
<dbReference type="Proteomes" id="UP000309667">
    <property type="component" value="Unassembled WGS sequence"/>
</dbReference>
<proteinExistence type="predicted"/>
<protein>
    <submittedName>
        <fullName evidence="2">Helix-turn-helix transcriptional regulator</fullName>
    </submittedName>
</protein>
<evidence type="ECO:0000259" key="1">
    <source>
        <dbReference type="PROSITE" id="PS50943"/>
    </source>
</evidence>
<evidence type="ECO:0000313" key="2">
    <source>
        <dbReference type="EMBL" id="THV12706.1"/>
    </source>
</evidence>
<comment type="caution">
    <text evidence="2">The sequence shown here is derived from an EMBL/GenBank/DDBJ whole genome shotgun (WGS) entry which is preliminary data.</text>
</comment>
<dbReference type="EMBL" id="STGT01000004">
    <property type="protein sequence ID" value="THV12706.1"/>
    <property type="molecule type" value="Genomic_DNA"/>
</dbReference>
<dbReference type="InterPro" id="IPR010982">
    <property type="entry name" value="Lambda_DNA-bd_dom_sf"/>
</dbReference>
<reference evidence="2 3" key="1">
    <citation type="submission" date="2019-04" db="EMBL/GenBank/DDBJ databases">
        <title>Genome sequence of strain 7209-2.</title>
        <authorList>
            <person name="Gao J."/>
            <person name="Sun J."/>
        </authorList>
    </citation>
    <scope>NUCLEOTIDE SEQUENCE [LARGE SCALE GENOMIC DNA]</scope>
    <source>
        <strain evidence="2 3">7209-2</strain>
    </source>
</reference>
<dbReference type="Gene3D" id="1.10.260.40">
    <property type="entry name" value="lambda repressor-like DNA-binding domains"/>
    <property type="match status" value="1"/>
</dbReference>
<sequence>MSSFHAIVYGRLIDALIVARKSANLTQAEVGERIGARQTFVSKIELGERRLDVAEFLKVSRAIGADPHQLIRDAESDIPPQNTDS</sequence>
<dbReference type="SMART" id="SM00530">
    <property type="entry name" value="HTH_XRE"/>
    <property type="match status" value="1"/>
</dbReference>
<dbReference type="Pfam" id="PF01381">
    <property type="entry name" value="HTH_3"/>
    <property type="match status" value="1"/>
</dbReference>
<dbReference type="RefSeq" id="WP_136559495.1">
    <property type="nucleotide sequence ID" value="NZ_STGT01000004.1"/>
</dbReference>
<organism evidence="2 3">
    <name type="scientific">Rhizobium rhizophilum</name>
    <dbReference type="NCBI Taxonomy" id="1850373"/>
    <lineage>
        <taxon>Bacteria</taxon>
        <taxon>Pseudomonadati</taxon>
        <taxon>Pseudomonadota</taxon>
        <taxon>Alphaproteobacteria</taxon>
        <taxon>Hyphomicrobiales</taxon>
        <taxon>Rhizobiaceae</taxon>
        <taxon>Rhizobium/Agrobacterium group</taxon>
        <taxon>Rhizobium</taxon>
    </lineage>
</organism>